<dbReference type="PANTHER" id="PTHR43347:SF3">
    <property type="entry name" value="ACYL-COA SYNTHETASE SHORT-CHAIN FAMILY MEMBER 3, MITOCHONDRIAL"/>
    <property type="match status" value="1"/>
</dbReference>
<dbReference type="Pfam" id="PF00501">
    <property type="entry name" value="AMP-binding"/>
    <property type="match status" value="1"/>
</dbReference>
<dbReference type="Proteomes" id="UP000039046">
    <property type="component" value="Unassembled WGS sequence"/>
</dbReference>
<organism evidence="5 6">
    <name type="scientific">[Torrubiella] hemipterigena</name>
    <dbReference type="NCBI Taxonomy" id="1531966"/>
    <lineage>
        <taxon>Eukaryota</taxon>
        <taxon>Fungi</taxon>
        <taxon>Dikarya</taxon>
        <taxon>Ascomycota</taxon>
        <taxon>Pezizomycotina</taxon>
        <taxon>Sordariomycetes</taxon>
        <taxon>Hypocreomycetidae</taxon>
        <taxon>Hypocreales</taxon>
        <taxon>Clavicipitaceae</taxon>
        <taxon>Clavicipitaceae incertae sedis</taxon>
        <taxon>'Torrubiella' clade</taxon>
    </lineage>
</organism>
<evidence type="ECO:0000259" key="3">
    <source>
        <dbReference type="Pfam" id="PF13193"/>
    </source>
</evidence>
<comment type="similarity">
    <text evidence="1">Belongs to the ATP-dependent AMP-binding enzyme family.</text>
</comment>
<dbReference type="PROSITE" id="PS00455">
    <property type="entry name" value="AMP_BINDING"/>
    <property type="match status" value="1"/>
</dbReference>
<name>A0A0A1TCD3_9HYPO</name>
<keyword evidence="6" id="KW-1185">Reference proteome</keyword>
<dbReference type="AlphaFoldDB" id="A0A0A1TCD3"/>
<dbReference type="HOGENOM" id="CLU_000022_3_5_1"/>
<dbReference type="Gene3D" id="3.30.300.30">
    <property type="match status" value="1"/>
</dbReference>
<protein>
    <submittedName>
        <fullName evidence="5">Putative AMP-binding enzyme</fullName>
    </submittedName>
</protein>
<dbReference type="InterPro" id="IPR000873">
    <property type="entry name" value="AMP-dep_synth/lig_dom"/>
</dbReference>
<dbReference type="InterPro" id="IPR025110">
    <property type="entry name" value="AMP-bd_C"/>
</dbReference>
<dbReference type="Gene3D" id="3.40.50.12780">
    <property type="entry name" value="N-terminal domain of ligase-like"/>
    <property type="match status" value="1"/>
</dbReference>
<dbReference type="SUPFAM" id="SSF56801">
    <property type="entry name" value="Acetyl-CoA synthetase-like"/>
    <property type="match status" value="1"/>
</dbReference>
<reference evidence="5 6" key="1">
    <citation type="journal article" date="2015" name="Genome Announc.">
        <title>Draft Genome Sequence and Gene Annotation of the Entomopathogenic Fungus Verticillium hemipterigenum.</title>
        <authorList>
            <person name="Horn F."/>
            <person name="Habel A."/>
            <person name="Scharf D.H."/>
            <person name="Dworschak J."/>
            <person name="Brakhage A.A."/>
            <person name="Guthke R."/>
            <person name="Hertweck C."/>
            <person name="Linde J."/>
        </authorList>
    </citation>
    <scope>NUCLEOTIDE SEQUENCE [LARGE SCALE GENOMIC DNA]</scope>
</reference>
<accession>A0A0A1TCD3</accession>
<dbReference type="PANTHER" id="PTHR43347">
    <property type="entry name" value="ACYL-COA SYNTHETASE"/>
    <property type="match status" value="1"/>
</dbReference>
<sequence>MAPDLQDQVLQQSLQDPEIFWGRQADELHWHKKPEATLRRGTKKLKSGVEHPTWEWFPGGEISTCYNCVDRHVEAGNGDNVAIYYDSPVTQTKEKYTYRQLQEQVEMLAGALRQDGVKKGDVVMLYMPMIPAALIGILAVNRLGAIHSVVFGGFASNALAQRIDACKPVMLLTASCGIDGAKPPIAYRPLVEEAINLAVNKPKRTIIWQREQLRWGKTNRLDQSSWQKWVRSAAARGMKAECVPVKSDDPIYIIHTSGTTGAPKGVLRDAGGHAVGLSLTMGYLFNIHGPGDVTFTASDIGWVVGHSYIIYAPLLVGASTVLYEGKPVGTPDASAFWRVVEEYKVNTMFTAPTALRAIKRDDPQNKFFSAAGERGGLKSLKALFLAGERSEPTLISMYQGLLDKYGAADAHVIDNWWSTEVGSPMTGRALTPHVAHHRRSKVRNHAPPVIKPGSAGKPMPGFDIRVVDEQGTETARGSMGNIVLGLPLAPTAFRTLWGDEDRFYKSYLKRFDGKWLDTGDAGWIDEDGYVHVMSRNDDVLNVSAHRLSSGGIEQAISSHPLVAESCIVGIPDDIKGQLPFAFVTLSVADHPTSAVPSAQLSAEIQNLVRKQVGAIATLGGIIQGKGMIPKTRSGKTLRRVLRELVENGVHGEFDKAVAVPSTVEDAAVVDVARAKVKEYFEQSGGKHRAIEARAKL</sequence>
<feature type="domain" description="AMP-dependent synthetase/ligase" evidence="2">
    <location>
        <begin position="75"/>
        <end position="485"/>
    </location>
</feature>
<dbReference type="InterPro" id="IPR045851">
    <property type="entry name" value="AMP-bd_C_sf"/>
</dbReference>
<evidence type="ECO:0000256" key="1">
    <source>
        <dbReference type="ARBA" id="ARBA00006432"/>
    </source>
</evidence>
<feature type="domain" description="AMP-binding enzyme C-terminal" evidence="3">
    <location>
        <begin position="552"/>
        <end position="635"/>
    </location>
</feature>
<evidence type="ECO:0000259" key="4">
    <source>
        <dbReference type="Pfam" id="PF16177"/>
    </source>
</evidence>
<dbReference type="GO" id="GO:0050218">
    <property type="term" value="F:propionate-CoA ligase activity"/>
    <property type="evidence" value="ECO:0007669"/>
    <property type="project" value="TreeGrafter"/>
</dbReference>
<feature type="domain" description="Acetyl-coenzyme A synthetase N-terminal" evidence="4">
    <location>
        <begin position="8"/>
        <end position="68"/>
    </location>
</feature>
<evidence type="ECO:0000313" key="5">
    <source>
        <dbReference type="EMBL" id="CEJ94676.1"/>
    </source>
</evidence>
<dbReference type="OrthoDB" id="1706066at2759"/>
<evidence type="ECO:0000313" key="6">
    <source>
        <dbReference type="Proteomes" id="UP000039046"/>
    </source>
</evidence>
<proteinExistence type="inferred from homology"/>
<evidence type="ECO:0000259" key="2">
    <source>
        <dbReference type="Pfam" id="PF00501"/>
    </source>
</evidence>
<dbReference type="Pfam" id="PF13193">
    <property type="entry name" value="AMP-binding_C"/>
    <property type="match status" value="1"/>
</dbReference>
<dbReference type="EMBL" id="CDHN01000007">
    <property type="protein sequence ID" value="CEJ94676.1"/>
    <property type="molecule type" value="Genomic_DNA"/>
</dbReference>
<gene>
    <name evidence="5" type="ORF">VHEMI10193</name>
</gene>
<dbReference type="Pfam" id="PF16177">
    <property type="entry name" value="ACAS_N"/>
    <property type="match status" value="1"/>
</dbReference>
<dbReference type="InterPro" id="IPR042099">
    <property type="entry name" value="ANL_N_sf"/>
</dbReference>
<dbReference type="InterPro" id="IPR032387">
    <property type="entry name" value="ACAS_N"/>
</dbReference>
<dbReference type="InterPro" id="IPR020845">
    <property type="entry name" value="AMP-binding_CS"/>
</dbReference>
<dbReference type="STRING" id="1531966.A0A0A1TCD3"/>